<keyword evidence="3" id="KW-1185">Reference proteome</keyword>
<dbReference type="Proteomes" id="UP000019132">
    <property type="component" value="Unassembled WGS sequence"/>
</dbReference>
<dbReference type="VEuPathDB" id="FungiDB:PYU1_G009001"/>
<accession>K3WVM1</accession>
<evidence type="ECO:0000259" key="1">
    <source>
        <dbReference type="PROSITE" id="PS50090"/>
    </source>
</evidence>
<evidence type="ECO:0000313" key="2">
    <source>
        <dbReference type="EnsemblProtists" id="PYU1_T009019"/>
    </source>
</evidence>
<dbReference type="InParanoid" id="K3WVM1"/>
<reference evidence="3" key="1">
    <citation type="journal article" date="2010" name="Genome Biol.">
        <title>Genome sequence of the necrotrophic plant pathogen Pythium ultimum reveals original pathogenicity mechanisms and effector repertoire.</title>
        <authorList>
            <person name="Levesque C.A."/>
            <person name="Brouwer H."/>
            <person name="Cano L."/>
            <person name="Hamilton J.P."/>
            <person name="Holt C."/>
            <person name="Huitema E."/>
            <person name="Raffaele S."/>
            <person name="Robideau G.P."/>
            <person name="Thines M."/>
            <person name="Win J."/>
            <person name="Zerillo M.M."/>
            <person name="Beakes G.W."/>
            <person name="Boore J.L."/>
            <person name="Busam D."/>
            <person name="Dumas B."/>
            <person name="Ferriera S."/>
            <person name="Fuerstenberg S.I."/>
            <person name="Gachon C.M."/>
            <person name="Gaulin E."/>
            <person name="Govers F."/>
            <person name="Grenville-Briggs L."/>
            <person name="Horner N."/>
            <person name="Hostetler J."/>
            <person name="Jiang R.H."/>
            <person name="Johnson J."/>
            <person name="Krajaejun T."/>
            <person name="Lin H."/>
            <person name="Meijer H.J."/>
            <person name="Moore B."/>
            <person name="Morris P."/>
            <person name="Phuntmart V."/>
            <person name="Puiu D."/>
            <person name="Shetty J."/>
            <person name="Stajich J.E."/>
            <person name="Tripathy S."/>
            <person name="Wawra S."/>
            <person name="van West P."/>
            <person name="Whitty B.R."/>
            <person name="Coutinho P.M."/>
            <person name="Henrissat B."/>
            <person name="Martin F."/>
            <person name="Thomas P.D."/>
            <person name="Tyler B.M."/>
            <person name="De Vries R.P."/>
            <person name="Kamoun S."/>
            <person name="Yandell M."/>
            <person name="Tisserat N."/>
            <person name="Buell C.R."/>
        </authorList>
    </citation>
    <scope>NUCLEOTIDE SEQUENCE</scope>
    <source>
        <strain evidence="3">DAOM:BR144</strain>
    </source>
</reference>
<dbReference type="EMBL" id="GL376599">
    <property type="status" value="NOT_ANNOTATED_CDS"/>
    <property type="molecule type" value="Genomic_DNA"/>
</dbReference>
<feature type="domain" description="Myb-like" evidence="1">
    <location>
        <begin position="2"/>
        <end position="53"/>
    </location>
</feature>
<dbReference type="AlphaFoldDB" id="K3WVM1"/>
<proteinExistence type="predicted"/>
<dbReference type="SUPFAM" id="SSF46689">
    <property type="entry name" value="Homeodomain-like"/>
    <property type="match status" value="1"/>
</dbReference>
<evidence type="ECO:0000313" key="3">
    <source>
        <dbReference type="Proteomes" id="UP000019132"/>
    </source>
</evidence>
<dbReference type="CDD" id="cd00167">
    <property type="entry name" value="SANT"/>
    <property type="match status" value="1"/>
</dbReference>
<dbReference type="SMART" id="SM00717">
    <property type="entry name" value="SANT"/>
    <property type="match status" value="1"/>
</dbReference>
<organism evidence="2 3">
    <name type="scientific">Globisporangium ultimum (strain ATCC 200006 / CBS 805.95 / DAOM BR144)</name>
    <name type="common">Pythium ultimum</name>
    <dbReference type="NCBI Taxonomy" id="431595"/>
    <lineage>
        <taxon>Eukaryota</taxon>
        <taxon>Sar</taxon>
        <taxon>Stramenopiles</taxon>
        <taxon>Oomycota</taxon>
        <taxon>Peronosporomycetes</taxon>
        <taxon>Pythiales</taxon>
        <taxon>Pythiaceae</taxon>
        <taxon>Globisporangium</taxon>
    </lineage>
</organism>
<sequence length="85" mass="9842">MKTSLTQSVWSAGEDDKFLIALKTLLEGLWKAIVGHIGTRSARQVQTHAHRYDEKVVLSERHLDDDMIDLQRNGRRRRCQGADRR</sequence>
<dbReference type="HOGENOM" id="CLU_2517564_0_0_1"/>
<dbReference type="EnsemblProtists" id="PYU1_T009019">
    <property type="protein sequence ID" value="PYU1_T009019"/>
    <property type="gene ID" value="PYU1_G009001"/>
</dbReference>
<dbReference type="PROSITE" id="PS50090">
    <property type="entry name" value="MYB_LIKE"/>
    <property type="match status" value="1"/>
</dbReference>
<protein>
    <recommendedName>
        <fullName evidence="1">Myb-like domain-containing protein</fullName>
    </recommendedName>
</protein>
<dbReference type="Gene3D" id="1.10.10.60">
    <property type="entry name" value="Homeodomain-like"/>
    <property type="match status" value="1"/>
</dbReference>
<dbReference type="InterPro" id="IPR001005">
    <property type="entry name" value="SANT/Myb"/>
</dbReference>
<reference evidence="2" key="3">
    <citation type="submission" date="2015-02" db="UniProtKB">
        <authorList>
            <consortium name="EnsemblProtists"/>
        </authorList>
    </citation>
    <scope>IDENTIFICATION</scope>
    <source>
        <strain evidence="2">DAOM BR144</strain>
    </source>
</reference>
<reference evidence="3" key="2">
    <citation type="submission" date="2010-04" db="EMBL/GenBank/DDBJ databases">
        <authorList>
            <person name="Buell R."/>
            <person name="Hamilton J."/>
            <person name="Hostetler J."/>
        </authorList>
    </citation>
    <scope>NUCLEOTIDE SEQUENCE [LARGE SCALE GENOMIC DNA]</scope>
    <source>
        <strain evidence="3">DAOM:BR144</strain>
    </source>
</reference>
<dbReference type="OMA" id="HAHRYDE"/>
<dbReference type="Pfam" id="PF00249">
    <property type="entry name" value="Myb_DNA-binding"/>
    <property type="match status" value="1"/>
</dbReference>
<name>K3WVM1_GLOUD</name>
<dbReference type="InterPro" id="IPR009057">
    <property type="entry name" value="Homeodomain-like_sf"/>
</dbReference>